<dbReference type="EMBL" id="FORH01000007">
    <property type="protein sequence ID" value="SFJ95152.1"/>
    <property type="molecule type" value="Genomic_DNA"/>
</dbReference>
<evidence type="ECO:0000256" key="1">
    <source>
        <dbReference type="ARBA" id="ARBA00023125"/>
    </source>
</evidence>
<keyword evidence="5" id="KW-1185">Reference proteome</keyword>
<feature type="DNA-binding region" description="H-T-H motif" evidence="2">
    <location>
        <begin position="28"/>
        <end position="47"/>
    </location>
</feature>
<keyword evidence="1 2" id="KW-0238">DNA-binding</keyword>
<organism evidence="4 5">
    <name type="scientific">Celeribacter neptunius</name>
    <dbReference type="NCBI Taxonomy" id="588602"/>
    <lineage>
        <taxon>Bacteria</taxon>
        <taxon>Pseudomonadati</taxon>
        <taxon>Pseudomonadota</taxon>
        <taxon>Alphaproteobacteria</taxon>
        <taxon>Rhodobacterales</taxon>
        <taxon>Roseobacteraceae</taxon>
        <taxon>Celeribacter</taxon>
    </lineage>
</organism>
<dbReference type="SUPFAM" id="SSF46689">
    <property type="entry name" value="Homeodomain-like"/>
    <property type="match status" value="1"/>
</dbReference>
<dbReference type="Gene3D" id="1.10.357.10">
    <property type="entry name" value="Tetracycline Repressor, domain 2"/>
    <property type="match status" value="1"/>
</dbReference>
<reference evidence="5" key="1">
    <citation type="submission" date="2016-10" db="EMBL/GenBank/DDBJ databases">
        <authorList>
            <person name="Varghese N."/>
            <person name="Submissions S."/>
        </authorList>
    </citation>
    <scope>NUCLEOTIDE SEQUENCE [LARGE SCALE GENOMIC DNA]</scope>
    <source>
        <strain evidence="5">DSM 26471</strain>
    </source>
</reference>
<accession>A0A1I3VJ08</accession>
<evidence type="ECO:0000259" key="3">
    <source>
        <dbReference type="PROSITE" id="PS50977"/>
    </source>
</evidence>
<protein>
    <submittedName>
        <fullName evidence="4">Transcriptional regulator, TetR family</fullName>
    </submittedName>
</protein>
<proteinExistence type="predicted"/>
<feature type="domain" description="HTH tetR-type" evidence="3">
    <location>
        <begin position="5"/>
        <end position="65"/>
    </location>
</feature>
<dbReference type="InterPro" id="IPR001647">
    <property type="entry name" value="HTH_TetR"/>
</dbReference>
<dbReference type="PROSITE" id="PS50977">
    <property type="entry name" value="HTH_TETR_2"/>
    <property type="match status" value="1"/>
</dbReference>
<gene>
    <name evidence="4" type="ORF">SAMN04487991_3388</name>
</gene>
<dbReference type="Pfam" id="PF17940">
    <property type="entry name" value="TetR_C_31"/>
    <property type="match status" value="1"/>
</dbReference>
<sequence length="189" mass="20284">MMEKQQRRTAILDATITQLARAGLDGVTHRAVDLAAGLPQGSTSYYFAKKAALLTAAAEHLGDLLGKDCDALQLGFAEHVARDGMEAGIAFVGEEVVSYAETAQDLYLARIELTLASARREELAGVGDMLTRAARRPIEFFLELVAKQSSPEKIDTCAGLVDGIMLMYVTGQGPKPTQDQLRAVFQALG</sequence>
<evidence type="ECO:0000256" key="2">
    <source>
        <dbReference type="PROSITE-ProRule" id="PRU00335"/>
    </source>
</evidence>
<evidence type="ECO:0000313" key="5">
    <source>
        <dbReference type="Proteomes" id="UP000199630"/>
    </source>
</evidence>
<dbReference type="GO" id="GO:0003677">
    <property type="term" value="F:DNA binding"/>
    <property type="evidence" value="ECO:0007669"/>
    <property type="project" value="UniProtKB-UniRule"/>
</dbReference>
<dbReference type="STRING" id="588602.SAMN04487991_3388"/>
<evidence type="ECO:0000313" key="4">
    <source>
        <dbReference type="EMBL" id="SFJ95152.1"/>
    </source>
</evidence>
<dbReference type="Proteomes" id="UP000199630">
    <property type="component" value="Unassembled WGS sequence"/>
</dbReference>
<name>A0A1I3VJ08_9RHOB</name>
<dbReference type="InterPro" id="IPR041583">
    <property type="entry name" value="TetR_C_31"/>
</dbReference>
<dbReference type="AlphaFoldDB" id="A0A1I3VJ08"/>
<dbReference type="Pfam" id="PF00440">
    <property type="entry name" value="TetR_N"/>
    <property type="match status" value="1"/>
</dbReference>
<dbReference type="InterPro" id="IPR009057">
    <property type="entry name" value="Homeodomain-like_sf"/>
</dbReference>